<name>A0A1I8JBM2_9PLAT</name>
<evidence type="ECO:0000313" key="2">
    <source>
        <dbReference type="WBParaSite" id="maker-uti_cns_0002416-snap-gene-0.3-mRNA-1"/>
    </source>
</evidence>
<protein>
    <submittedName>
        <fullName evidence="2 3">Uncharacterized protein</fullName>
    </submittedName>
</protein>
<keyword evidence="1" id="KW-1185">Reference proteome</keyword>
<proteinExistence type="predicted"/>
<dbReference type="WBParaSite" id="maker-uti_cns_0002416-snap-gene-0.3-mRNA-1">
    <property type="protein sequence ID" value="maker-uti_cns_0002416-snap-gene-0.3-mRNA-1"/>
    <property type="gene ID" value="maker-uti_cns_0002416-snap-gene-0.3"/>
</dbReference>
<reference evidence="2 3" key="1">
    <citation type="submission" date="2016-11" db="UniProtKB">
        <authorList>
            <consortium name="WormBaseParasite"/>
        </authorList>
    </citation>
    <scope>IDENTIFICATION</scope>
</reference>
<sequence length="58" mass="6439">MDLSGPSHRLPRQLSNPNSLLGASSHWPQELGPCRADFSQLQAVCIRLSLRCLPRIQS</sequence>
<evidence type="ECO:0000313" key="3">
    <source>
        <dbReference type="WBParaSite" id="maker-uti_cns_0046639-snap-gene-0.4-mRNA-1"/>
    </source>
</evidence>
<accession>A0A1I8JBM2</accession>
<organism evidence="1 3">
    <name type="scientific">Macrostomum lignano</name>
    <dbReference type="NCBI Taxonomy" id="282301"/>
    <lineage>
        <taxon>Eukaryota</taxon>
        <taxon>Metazoa</taxon>
        <taxon>Spiralia</taxon>
        <taxon>Lophotrochozoa</taxon>
        <taxon>Platyhelminthes</taxon>
        <taxon>Rhabditophora</taxon>
        <taxon>Macrostomorpha</taxon>
        <taxon>Macrostomida</taxon>
        <taxon>Macrostomidae</taxon>
        <taxon>Macrostomum</taxon>
    </lineage>
</organism>
<evidence type="ECO:0000313" key="1">
    <source>
        <dbReference type="Proteomes" id="UP000095280"/>
    </source>
</evidence>
<dbReference type="Proteomes" id="UP000095280">
    <property type="component" value="Unplaced"/>
</dbReference>
<dbReference type="WBParaSite" id="maker-uti_cns_0046639-snap-gene-0.4-mRNA-1">
    <property type="protein sequence ID" value="maker-uti_cns_0046639-snap-gene-0.4-mRNA-1"/>
    <property type="gene ID" value="maker-uti_cns_0046639-snap-gene-0.4"/>
</dbReference>
<dbReference type="AlphaFoldDB" id="A0A1I8JBM2"/>